<gene>
    <name evidence="2" type="ORF">A3C11_00080</name>
</gene>
<dbReference type="AlphaFoldDB" id="A0A1G2KT08"/>
<evidence type="ECO:0000313" key="2">
    <source>
        <dbReference type="EMBL" id="OHA01742.1"/>
    </source>
</evidence>
<reference evidence="2 3" key="1">
    <citation type="journal article" date="2016" name="Nat. Commun.">
        <title>Thousands of microbial genomes shed light on interconnected biogeochemical processes in an aquifer system.</title>
        <authorList>
            <person name="Anantharaman K."/>
            <person name="Brown C.T."/>
            <person name="Hug L.A."/>
            <person name="Sharon I."/>
            <person name="Castelle C.J."/>
            <person name="Probst A.J."/>
            <person name="Thomas B.C."/>
            <person name="Singh A."/>
            <person name="Wilkins M.J."/>
            <person name="Karaoz U."/>
            <person name="Brodie E.L."/>
            <person name="Williams K.H."/>
            <person name="Hubbard S.S."/>
            <person name="Banfield J.F."/>
        </authorList>
    </citation>
    <scope>NUCLEOTIDE SEQUENCE [LARGE SCALE GENOMIC DNA]</scope>
</reference>
<dbReference type="STRING" id="1802271.A3C11_00080"/>
<organism evidence="2 3">
    <name type="scientific">Candidatus Sungbacteria bacterium RIFCSPHIGHO2_02_FULL_49_12</name>
    <dbReference type="NCBI Taxonomy" id="1802271"/>
    <lineage>
        <taxon>Bacteria</taxon>
        <taxon>Candidatus Sungiibacteriota</taxon>
    </lineage>
</organism>
<feature type="transmembrane region" description="Helical" evidence="1">
    <location>
        <begin position="29"/>
        <end position="52"/>
    </location>
</feature>
<evidence type="ECO:0008006" key="4">
    <source>
        <dbReference type="Google" id="ProtNLM"/>
    </source>
</evidence>
<keyword evidence="1" id="KW-0472">Membrane</keyword>
<sequence length="306" mass="32621">MMQNLSIANSESDENASVRKVCHIHAHGFTLIEILTTLAALAIIVSIVYGAFSSFRTFTAVDEAASEILSTLRLAQSKTLASVSNAQYGVRILSDRLTVFRGATYSDVSAIETVFLRPIITVADVTLAGGGTDIVFDRLTGRTSMTGTIRVEAKSDSGKFRVITVDAAVQASLGAGALPPGNNRIVDTRHVNFQLGWSIQGATTLTLQFSDPPSADTVENIAMLTYFTSGQTAFDWEGTVTVNGTGQTIRVHTTALSASDTTLSIHRDRRMNDKAVIILIDGKEIARYASDGVITIGPFGGTLTVQ</sequence>
<dbReference type="NCBIfam" id="TIGR02532">
    <property type="entry name" value="IV_pilin_GFxxxE"/>
    <property type="match status" value="1"/>
</dbReference>
<dbReference type="InterPro" id="IPR012902">
    <property type="entry name" value="N_methyl_site"/>
</dbReference>
<protein>
    <recommendedName>
        <fullName evidence="4">Prepilin-type N-terminal cleavage/methylation domain-containing protein</fullName>
    </recommendedName>
</protein>
<dbReference type="PROSITE" id="PS00409">
    <property type="entry name" value="PROKAR_NTER_METHYL"/>
    <property type="match status" value="1"/>
</dbReference>
<evidence type="ECO:0000313" key="3">
    <source>
        <dbReference type="Proteomes" id="UP000177362"/>
    </source>
</evidence>
<comment type="caution">
    <text evidence="2">The sequence shown here is derived from an EMBL/GenBank/DDBJ whole genome shotgun (WGS) entry which is preliminary data.</text>
</comment>
<accession>A0A1G2KT08</accession>
<dbReference type="InterPro" id="IPR045584">
    <property type="entry name" value="Pilin-like"/>
</dbReference>
<keyword evidence="1" id="KW-0812">Transmembrane</keyword>
<keyword evidence="1" id="KW-1133">Transmembrane helix</keyword>
<dbReference type="EMBL" id="MHQJ01000008">
    <property type="protein sequence ID" value="OHA01742.1"/>
    <property type="molecule type" value="Genomic_DNA"/>
</dbReference>
<proteinExistence type="predicted"/>
<evidence type="ECO:0000256" key="1">
    <source>
        <dbReference type="SAM" id="Phobius"/>
    </source>
</evidence>
<dbReference type="SUPFAM" id="SSF54523">
    <property type="entry name" value="Pili subunits"/>
    <property type="match status" value="1"/>
</dbReference>
<name>A0A1G2KT08_9BACT</name>
<dbReference type="Proteomes" id="UP000177362">
    <property type="component" value="Unassembled WGS sequence"/>
</dbReference>
<dbReference type="Pfam" id="PF07963">
    <property type="entry name" value="N_methyl"/>
    <property type="match status" value="1"/>
</dbReference>